<comment type="caution">
    <text evidence="2">The sequence shown here is derived from an EMBL/GenBank/DDBJ whole genome shotgun (WGS) entry which is preliminary data.</text>
</comment>
<keyword evidence="1" id="KW-0472">Membrane</keyword>
<dbReference type="PATRIC" id="fig|81857.3.peg.1555"/>
<keyword evidence="1" id="KW-0812">Transmembrane</keyword>
<protein>
    <submittedName>
        <fullName evidence="2">Uncharacterized protein</fullName>
    </submittedName>
</protein>
<feature type="transmembrane region" description="Helical" evidence="1">
    <location>
        <begin position="68"/>
        <end position="89"/>
    </location>
</feature>
<organism evidence="2 3">
    <name type="scientific">Lactobacillus selangorensis</name>
    <dbReference type="NCBI Taxonomy" id="81857"/>
    <lineage>
        <taxon>Bacteria</taxon>
        <taxon>Bacillati</taxon>
        <taxon>Bacillota</taxon>
        <taxon>Bacilli</taxon>
        <taxon>Lactobacillales</taxon>
        <taxon>Lactobacillaceae</taxon>
        <taxon>Lactobacillus</taxon>
    </lineage>
</organism>
<reference evidence="2 3" key="1">
    <citation type="journal article" date="2015" name="Genome Announc.">
        <title>Expanding the biotechnology potential of lactobacilli through comparative genomics of 213 strains and associated genera.</title>
        <authorList>
            <person name="Sun Z."/>
            <person name="Harris H.M."/>
            <person name="McCann A."/>
            <person name="Guo C."/>
            <person name="Argimon S."/>
            <person name="Zhang W."/>
            <person name="Yang X."/>
            <person name="Jeffery I.B."/>
            <person name="Cooney J.C."/>
            <person name="Kagawa T.F."/>
            <person name="Liu W."/>
            <person name="Song Y."/>
            <person name="Salvetti E."/>
            <person name="Wrobel A."/>
            <person name="Rasinkangas P."/>
            <person name="Parkhill J."/>
            <person name="Rea M.C."/>
            <person name="O'Sullivan O."/>
            <person name="Ritari J."/>
            <person name="Douillard F.P."/>
            <person name="Paul Ross R."/>
            <person name="Yang R."/>
            <person name="Briner A.E."/>
            <person name="Felis G.E."/>
            <person name="de Vos W.M."/>
            <person name="Barrangou R."/>
            <person name="Klaenhammer T.R."/>
            <person name="Caufield P.W."/>
            <person name="Cui Y."/>
            <person name="Zhang H."/>
            <person name="O'Toole P.W."/>
        </authorList>
    </citation>
    <scope>NUCLEOTIDE SEQUENCE [LARGE SCALE GENOMIC DNA]</scope>
    <source>
        <strain evidence="2 3">ATCC BAA-66</strain>
    </source>
</reference>
<feature type="transmembrane region" description="Helical" evidence="1">
    <location>
        <begin position="40"/>
        <end position="62"/>
    </location>
</feature>
<evidence type="ECO:0000256" key="1">
    <source>
        <dbReference type="SAM" id="Phobius"/>
    </source>
</evidence>
<sequence>MSFTLILLVQPHFEHRIKTIFVVPDGEHERQIAEKVNPPVMELLFATLMLIPLFLPTMWFANTSWLNILVQIILFTAGILFASNIYYYCLWKK</sequence>
<proteinExistence type="predicted"/>
<accession>A0A0R2FTG8</accession>
<dbReference type="Proteomes" id="UP000051751">
    <property type="component" value="Unassembled WGS sequence"/>
</dbReference>
<keyword evidence="1" id="KW-1133">Transmembrane helix</keyword>
<name>A0A0R2FTG8_9LACO</name>
<dbReference type="AlphaFoldDB" id="A0A0R2FTG8"/>
<dbReference type="EMBL" id="JQAT01000004">
    <property type="protein sequence ID" value="KRN28093.1"/>
    <property type="molecule type" value="Genomic_DNA"/>
</dbReference>
<evidence type="ECO:0000313" key="2">
    <source>
        <dbReference type="EMBL" id="KRN28093.1"/>
    </source>
</evidence>
<gene>
    <name evidence="2" type="ORF">IV38_GL001543</name>
</gene>
<evidence type="ECO:0000313" key="3">
    <source>
        <dbReference type="Proteomes" id="UP000051751"/>
    </source>
</evidence>